<dbReference type="Proteomes" id="UP000054783">
    <property type="component" value="Unassembled WGS sequence"/>
</dbReference>
<gene>
    <name evidence="3" type="ORF">T12_6613</name>
    <name evidence="2" type="ORF">T12_8694</name>
</gene>
<accession>A0A0V0Z9C0</accession>
<proteinExistence type="predicted"/>
<dbReference type="AlphaFoldDB" id="A0A0V0Z9C0"/>
<sequence>MEDRRRFLLVFAKIEIKKKDERRINRVLCMNFVVGKSRFICQFDRHYTGVPAVSRTLIVIKPRAESETAEKGERRTHGARHQLAAQACTSKN</sequence>
<evidence type="ECO:0000313" key="4">
    <source>
        <dbReference type="Proteomes" id="UP000054783"/>
    </source>
</evidence>
<evidence type="ECO:0000313" key="3">
    <source>
        <dbReference type="EMBL" id="KRY09096.1"/>
    </source>
</evidence>
<protein>
    <submittedName>
        <fullName evidence="2">Uncharacterized protein</fullName>
    </submittedName>
</protein>
<evidence type="ECO:0000256" key="1">
    <source>
        <dbReference type="SAM" id="MobiDB-lite"/>
    </source>
</evidence>
<organism evidence="2 4">
    <name type="scientific">Trichinella patagoniensis</name>
    <dbReference type="NCBI Taxonomy" id="990121"/>
    <lineage>
        <taxon>Eukaryota</taxon>
        <taxon>Metazoa</taxon>
        <taxon>Ecdysozoa</taxon>
        <taxon>Nematoda</taxon>
        <taxon>Enoplea</taxon>
        <taxon>Dorylaimia</taxon>
        <taxon>Trichinellida</taxon>
        <taxon>Trichinellidae</taxon>
        <taxon>Trichinella</taxon>
    </lineage>
</organism>
<feature type="region of interest" description="Disordered" evidence="1">
    <location>
        <begin position="65"/>
        <end position="92"/>
    </location>
</feature>
<comment type="caution">
    <text evidence="2">The sequence shown here is derived from an EMBL/GenBank/DDBJ whole genome shotgun (WGS) entry which is preliminary data.</text>
</comment>
<dbReference type="EMBL" id="JYDQ01000292">
    <property type="protein sequence ID" value="KRY09094.1"/>
    <property type="molecule type" value="Genomic_DNA"/>
</dbReference>
<keyword evidence="4" id="KW-1185">Reference proteome</keyword>
<dbReference type="EMBL" id="JYDQ01000292">
    <property type="protein sequence ID" value="KRY09096.1"/>
    <property type="molecule type" value="Genomic_DNA"/>
</dbReference>
<name>A0A0V0Z9C0_9BILA</name>
<reference evidence="2 4" key="1">
    <citation type="submission" date="2015-01" db="EMBL/GenBank/DDBJ databases">
        <title>Evolution of Trichinella species and genotypes.</title>
        <authorList>
            <person name="Korhonen P.K."/>
            <person name="Edoardo P."/>
            <person name="Giuseppe L.R."/>
            <person name="Gasser R.B."/>
        </authorList>
    </citation>
    <scope>NUCLEOTIDE SEQUENCE [LARGE SCALE GENOMIC DNA]</scope>
    <source>
        <strain evidence="2">ISS2496</strain>
    </source>
</reference>
<feature type="compositionally biased region" description="Basic and acidic residues" evidence="1">
    <location>
        <begin position="65"/>
        <end position="76"/>
    </location>
</feature>
<evidence type="ECO:0000313" key="2">
    <source>
        <dbReference type="EMBL" id="KRY09094.1"/>
    </source>
</evidence>